<protein>
    <submittedName>
        <fullName evidence="2">Uncharacterized protein</fullName>
    </submittedName>
</protein>
<evidence type="ECO:0000313" key="2">
    <source>
        <dbReference type="EMBL" id="TWV93012.1"/>
    </source>
</evidence>
<organism evidence="2 3">
    <name type="scientific">Chitinophaga pinensis</name>
    <dbReference type="NCBI Taxonomy" id="79329"/>
    <lineage>
        <taxon>Bacteria</taxon>
        <taxon>Pseudomonadati</taxon>
        <taxon>Bacteroidota</taxon>
        <taxon>Chitinophagia</taxon>
        <taxon>Chitinophagales</taxon>
        <taxon>Chitinophagaceae</taxon>
        <taxon>Chitinophaga</taxon>
    </lineage>
</organism>
<dbReference type="Proteomes" id="UP000318815">
    <property type="component" value="Unassembled WGS sequence"/>
</dbReference>
<sequence length="142" mass="16383">MKERKFRKQITSIVQDKFQELDVTFAKLLITFRQLHDNIVNHDSRIRQLEASVHDLRMAQTATQSVVGSTILKNHKLKRQLRHVSLKADFIFSRTAAFQDELTYLKDKLIALRNDNTEMTDNAAEKTSDRKEEANKINGAAA</sequence>
<accession>A0A5C6LM10</accession>
<evidence type="ECO:0000313" key="3">
    <source>
        <dbReference type="Proteomes" id="UP000318815"/>
    </source>
</evidence>
<gene>
    <name evidence="2" type="ORF">FEF09_27600</name>
</gene>
<proteinExistence type="predicted"/>
<feature type="region of interest" description="Disordered" evidence="1">
    <location>
        <begin position="118"/>
        <end position="142"/>
    </location>
</feature>
<dbReference type="RefSeq" id="WP_146308088.1">
    <property type="nucleotide sequence ID" value="NZ_VOHS01000060.1"/>
</dbReference>
<dbReference type="EMBL" id="VOHS01000060">
    <property type="protein sequence ID" value="TWV93012.1"/>
    <property type="molecule type" value="Genomic_DNA"/>
</dbReference>
<evidence type="ECO:0000256" key="1">
    <source>
        <dbReference type="SAM" id="MobiDB-lite"/>
    </source>
</evidence>
<dbReference type="OrthoDB" id="672556at2"/>
<reference evidence="2 3" key="1">
    <citation type="submission" date="2019-08" db="EMBL/GenBank/DDBJ databases">
        <title>Whole genome sequencing of chitin degrading bacteria Chitinophaga pinensis YS16.</title>
        <authorList>
            <person name="Singh R.P."/>
            <person name="Manchanda G."/>
            <person name="Maurya I.K."/>
            <person name="Joshi N.K."/>
            <person name="Srivastava A.K."/>
        </authorList>
    </citation>
    <scope>NUCLEOTIDE SEQUENCE [LARGE SCALE GENOMIC DNA]</scope>
    <source>
        <strain evidence="2 3">YS-16</strain>
    </source>
</reference>
<name>A0A5C6LM10_9BACT</name>
<comment type="caution">
    <text evidence="2">The sequence shown here is derived from an EMBL/GenBank/DDBJ whole genome shotgun (WGS) entry which is preliminary data.</text>
</comment>
<feature type="compositionally biased region" description="Basic and acidic residues" evidence="1">
    <location>
        <begin position="123"/>
        <end position="135"/>
    </location>
</feature>
<keyword evidence="3" id="KW-1185">Reference proteome</keyword>
<dbReference type="AlphaFoldDB" id="A0A5C6LM10"/>